<evidence type="ECO:0000256" key="7">
    <source>
        <dbReference type="ARBA" id="ARBA00023152"/>
    </source>
</evidence>
<comment type="caution">
    <text evidence="12">The sequence shown here is derived from an EMBL/GenBank/DDBJ whole genome shotgun (WGS) entry which is preliminary data.</text>
</comment>
<dbReference type="GO" id="GO:0006096">
    <property type="term" value="P:glycolytic process"/>
    <property type="evidence" value="ECO:0007669"/>
    <property type="project" value="UniProtKB-UniRule"/>
</dbReference>
<keyword evidence="7 9" id="KW-0324">Glycolysis</keyword>
<dbReference type="CDD" id="cd00311">
    <property type="entry name" value="TIM"/>
    <property type="match status" value="1"/>
</dbReference>
<proteinExistence type="inferred from homology"/>
<dbReference type="PANTHER" id="PTHR21139">
    <property type="entry name" value="TRIOSEPHOSPHATE ISOMERASE"/>
    <property type="match status" value="1"/>
</dbReference>
<dbReference type="InterPro" id="IPR013785">
    <property type="entry name" value="Aldolase_TIM"/>
</dbReference>
<dbReference type="PROSITE" id="PS00171">
    <property type="entry name" value="TIM_1"/>
    <property type="match status" value="1"/>
</dbReference>
<evidence type="ECO:0000313" key="14">
    <source>
        <dbReference type="Proteomes" id="UP000520770"/>
    </source>
</evidence>
<dbReference type="GO" id="GO:0046166">
    <property type="term" value="P:glyceraldehyde-3-phosphate biosynthetic process"/>
    <property type="evidence" value="ECO:0007669"/>
    <property type="project" value="TreeGrafter"/>
</dbReference>
<evidence type="ECO:0000256" key="10">
    <source>
        <dbReference type="RuleBase" id="RU363013"/>
    </source>
</evidence>
<evidence type="ECO:0000256" key="4">
    <source>
        <dbReference type="ARBA" id="ARBA00007422"/>
    </source>
</evidence>
<accession>A0A7W6TEU8</accession>
<comment type="catalytic activity">
    <reaction evidence="9 10">
        <text>D-glyceraldehyde 3-phosphate = dihydroxyacetone phosphate</text>
        <dbReference type="Rhea" id="RHEA:18585"/>
        <dbReference type="ChEBI" id="CHEBI:57642"/>
        <dbReference type="ChEBI" id="CHEBI:59776"/>
        <dbReference type="EC" id="5.3.1.1"/>
    </reaction>
</comment>
<protein>
    <recommendedName>
        <fullName evidence="9 10">Triosephosphate isomerase</fullName>
        <shortName evidence="9">TIM</shortName>
        <shortName evidence="9">TPI</shortName>
        <ecNumber evidence="9 10">5.3.1.1</ecNumber>
    </recommendedName>
    <alternativeName>
        <fullName evidence="9">Triose-phosphate isomerase</fullName>
    </alternativeName>
</protein>
<feature type="active site" description="Proton acceptor" evidence="9">
    <location>
        <position position="168"/>
    </location>
</feature>
<evidence type="ECO:0000313" key="12">
    <source>
        <dbReference type="EMBL" id="MBB4412203.1"/>
    </source>
</evidence>
<keyword evidence="8 9" id="KW-0413">Isomerase</keyword>
<feature type="binding site" evidence="9">
    <location>
        <begin position="234"/>
        <end position="235"/>
    </location>
    <ligand>
        <name>substrate</name>
    </ligand>
</feature>
<dbReference type="UniPathway" id="UPA00109">
    <property type="reaction ID" value="UER00189"/>
</dbReference>
<dbReference type="EMBL" id="JACIGW010000003">
    <property type="protein sequence ID" value="MBB4349575.1"/>
    <property type="molecule type" value="Genomic_DNA"/>
</dbReference>
<comment type="catalytic activity">
    <reaction evidence="1">
        <text>L-erythrulose 1-phosphate = D-erythrulose 4-phosphate</text>
        <dbReference type="Rhea" id="RHEA:49588"/>
        <dbReference type="ChEBI" id="CHEBI:58002"/>
        <dbReference type="ChEBI" id="CHEBI:90796"/>
        <dbReference type="EC" id="5.3.1.33"/>
    </reaction>
</comment>
<gene>
    <name evidence="9" type="primary">tpiA</name>
    <name evidence="12" type="ORF">GGE31_002716</name>
    <name evidence="11" type="ORF">GGE33_003337</name>
    <name evidence="13" type="ORF">GGE35_002656</name>
</gene>
<evidence type="ECO:0000256" key="1">
    <source>
        <dbReference type="ARBA" id="ARBA00000148"/>
    </source>
</evidence>
<dbReference type="InterPro" id="IPR022896">
    <property type="entry name" value="TrioseP_Isoase_bac/euk"/>
</dbReference>
<dbReference type="UniPathway" id="UPA01066"/>
<evidence type="ECO:0000256" key="6">
    <source>
        <dbReference type="ARBA" id="ARBA00022490"/>
    </source>
</evidence>
<dbReference type="Proteomes" id="UP000576087">
    <property type="component" value="Unassembled WGS sequence"/>
</dbReference>
<name>A0A7W6TEU8_9HYPH</name>
<dbReference type="NCBIfam" id="TIGR00419">
    <property type="entry name" value="tim"/>
    <property type="match status" value="1"/>
</dbReference>
<dbReference type="InterPro" id="IPR035990">
    <property type="entry name" value="TIM_sf"/>
</dbReference>
<sequence>MGPVPKPLIAGNWKMNGMRGSLAQIKEIAASNMLASGKFDALICVPATLLHSAALVTSDTPLKIGAQDCHDRENGAYTGDISAGMIADSLGSHVIIGHSERRTRYREDDALVRSKTIAAHKSGLIAVVCIGETEEERSSGRTLDVLRYQLAGSLPDGATGENTVIAYEPVWAIGTGRTASIADIAEAHRFIRSELCKRFNSEGDRMRILYGGSVKASNADEILHVENVDGALVGGASLTARDFLSICSAY</sequence>
<keyword evidence="5 9" id="KW-0312">Gluconeogenesis</keyword>
<dbReference type="PROSITE" id="PS51440">
    <property type="entry name" value="TIM_2"/>
    <property type="match status" value="1"/>
</dbReference>
<organism evidence="12 15">
    <name type="scientific">Aliirhizobium cellulosilyticum</name>
    <dbReference type="NCBI Taxonomy" id="393664"/>
    <lineage>
        <taxon>Bacteria</taxon>
        <taxon>Pseudomonadati</taxon>
        <taxon>Pseudomonadota</taxon>
        <taxon>Alphaproteobacteria</taxon>
        <taxon>Hyphomicrobiales</taxon>
        <taxon>Rhizobiaceae</taxon>
        <taxon>Aliirhizobium</taxon>
    </lineage>
</organism>
<keyword evidence="6 9" id="KW-0963">Cytoplasm</keyword>
<dbReference type="HAMAP" id="MF_00147_B">
    <property type="entry name" value="TIM_B"/>
    <property type="match status" value="1"/>
</dbReference>
<evidence type="ECO:0000256" key="5">
    <source>
        <dbReference type="ARBA" id="ARBA00022432"/>
    </source>
</evidence>
<feature type="binding site" evidence="9">
    <location>
        <position position="213"/>
    </location>
    <ligand>
        <name>substrate</name>
    </ligand>
</feature>
<dbReference type="EC" id="5.3.1.1" evidence="9 10"/>
<dbReference type="GO" id="GO:0004807">
    <property type="term" value="F:triose-phosphate isomerase activity"/>
    <property type="evidence" value="ECO:0007669"/>
    <property type="project" value="UniProtKB-UniRule"/>
</dbReference>
<dbReference type="InterPro" id="IPR000652">
    <property type="entry name" value="Triosephosphate_isomerase"/>
</dbReference>
<comment type="subunit">
    <text evidence="9 10">Homodimer.</text>
</comment>
<comment type="function">
    <text evidence="9">Involved in the gluconeogenesis. Catalyzes stereospecifically the conversion of dihydroxyacetone phosphate (DHAP) to D-glyceraldehyde-3-phosphate (G3P).</text>
</comment>
<keyword evidence="15" id="KW-1185">Reference proteome</keyword>
<feature type="active site" description="Electrophile" evidence="9">
    <location>
        <position position="98"/>
    </location>
</feature>
<evidence type="ECO:0000313" key="11">
    <source>
        <dbReference type="EMBL" id="MBB4349575.1"/>
    </source>
</evidence>
<dbReference type="GO" id="GO:0019563">
    <property type="term" value="P:glycerol catabolic process"/>
    <property type="evidence" value="ECO:0007669"/>
    <property type="project" value="TreeGrafter"/>
</dbReference>
<feature type="binding site" evidence="9">
    <location>
        <position position="174"/>
    </location>
    <ligand>
        <name>substrate</name>
    </ligand>
</feature>
<dbReference type="Pfam" id="PF00121">
    <property type="entry name" value="TIM"/>
    <property type="match status" value="1"/>
</dbReference>
<comment type="pathway">
    <text evidence="2 9 10">Carbohydrate degradation; glycolysis; D-glyceraldehyde 3-phosphate from glycerone phosphate: step 1/1.</text>
</comment>
<dbReference type="Gene3D" id="3.20.20.70">
    <property type="entry name" value="Aldolase class I"/>
    <property type="match status" value="1"/>
</dbReference>
<comment type="pathway">
    <text evidence="3">Carbohydrate metabolism; erythritol degradation.</text>
</comment>
<evidence type="ECO:0000313" key="13">
    <source>
        <dbReference type="EMBL" id="MBB4446834.1"/>
    </source>
</evidence>
<feature type="binding site" evidence="9">
    <location>
        <begin position="12"/>
        <end position="14"/>
    </location>
    <ligand>
        <name>substrate</name>
    </ligand>
</feature>
<dbReference type="GO" id="GO:0006094">
    <property type="term" value="P:gluconeogenesis"/>
    <property type="evidence" value="ECO:0007669"/>
    <property type="project" value="UniProtKB-UniRule"/>
</dbReference>
<dbReference type="GO" id="GO:0005829">
    <property type="term" value="C:cytosol"/>
    <property type="evidence" value="ECO:0007669"/>
    <property type="project" value="TreeGrafter"/>
</dbReference>
<evidence type="ECO:0000256" key="2">
    <source>
        <dbReference type="ARBA" id="ARBA00004680"/>
    </source>
</evidence>
<dbReference type="EMBL" id="JACIGY010000003">
    <property type="protein sequence ID" value="MBB4412203.1"/>
    <property type="molecule type" value="Genomic_DNA"/>
</dbReference>
<dbReference type="Proteomes" id="UP000524535">
    <property type="component" value="Unassembled WGS sequence"/>
</dbReference>
<dbReference type="UniPathway" id="UPA00138"/>
<dbReference type="RefSeq" id="WP_183825000.1">
    <property type="nucleotide sequence ID" value="NZ_JACIGW010000003.1"/>
</dbReference>
<dbReference type="FunFam" id="3.20.20.70:FF:000016">
    <property type="entry name" value="Triosephosphate isomerase"/>
    <property type="match status" value="1"/>
</dbReference>
<evidence type="ECO:0000313" key="15">
    <source>
        <dbReference type="Proteomes" id="UP000524535"/>
    </source>
</evidence>
<comment type="similarity">
    <text evidence="4 9 10">Belongs to the triosephosphate isomerase family.</text>
</comment>
<comment type="subcellular location">
    <subcellularLocation>
        <location evidence="9 10">Cytoplasm</location>
    </subcellularLocation>
</comment>
<dbReference type="EMBL" id="JACIHM010000003">
    <property type="protein sequence ID" value="MBB4446834.1"/>
    <property type="molecule type" value="Genomic_DNA"/>
</dbReference>
<evidence type="ECO:0000256" key="9">
    <source>
        <dbReference type="HAMAP-Rule" id="MF_00147"/>
    </source>
</evidence>
<reference evidence="14 15" key="1">
    <citation type="submission" date="2020-08" db="EMBL/GenBank/DDBJ databases">
        <title>Genomic Encyclopedia of Type Strains, Phase IV (KMG-V): Genome sequencing to study the core and pangenomes of soil and plant-associated prokaryotes.</title>
        <authorList>
            <person name="Whitman W."/>
        </authorList>
    </citation>
    <scope>NUCLEOTIDE SEQUENCE [LARGE SCALE GENOMIC DNA]</scope>
    <source>
        <strain evidence="12 15">SEMIA 444</strain>
        <strain evidence="11 14">SEMIA 448</strain>
        <strain evidence="13 16">SEMIA 452</strain>
    </source>
</reference>
<evidence type="ECO:0000256" key="8">
    <source>
        <dbReference type="ARBA" id="ARBA00023235"/>
    </source>
</evidence>
<dbReference type="Proteomes" id="UP000520770">
    <property type="component" value="Unassembled WGS sequence"/>
</dbReference>
<evidence type="ECO:0000313" key="16">
    <source>
        <dbReference type="Proteomes" id="UP000576087"/>
    </source>
</evidence>
<dbReference type="PANTHER" id="PTHR21139:SF42">
    <property type="entry name" value="TRIOSEPHOSPHATE ISOMERASE"/>
    <property type="match status" value="1"/>
</dbReference>
<dbReference type="AlphaFoldDB" id="A0A7W6TEU8"/>
<evidence type="ECO:0000256" key="3">
    <source>
        <dbReference type="ARBA" id="ARBA00004939"/>
    </source>
</evidence>
<comment type="pathway">
    <text evidence="9 10">Carbohydrate biosynthesis; gluconeogenesis.</text>
</comment>
<dbReference type="SUPFAM" id="SSF51351">
    <property type="entry name" value="Triosephosphate isomerase (TIM)"/>
    <property type="match status" value="1"/>
</dbReference>
<dbReference type="InterPro" id="IPR020861">
    <property type="entry name" value="Triosephosphate_isomerase_AS"/>
</dbReference>